<dbReference type="CDD" id="cd00761">
    <property type="entry name" value="Glyco_tranf_GTA_type"/>
    <property type="match status" value="1"/>
</dbReference>
<evidence type="ECO:0000256" key="2">
    <source>
        <dbReference type="ARBA" id="ARBA00022676"/>
    </source>
</evidence>
<dbReference type="AlphaFoldDB" id="A0A5C6JU29"/>
<dbReference type="EMBL" id="VOGW01000082">
    <property type="protein sequence ID" value="TWV47006.1"/>
    <property type="molecule type" value="Genomic_DNA"/>
</dbReference>
<dbReference type="RefSeq" id="WP_146465506.1">
    <property type="nucleotide sequence ID" value="NZ_VOGW01000082.1"/>
</dbReference>
<sequence length="166" mass="17723">MTATGTPRVSVVCPTYNRSRAITRTIDSVRAQTVGDWELLVVSDGCDDDTEDWVARAAAEDPRVRLLRVARTGHPSGPRNAGLAAARGAYIAYLDHDDTWHPHHLRVALGLLETGAPSPPAASRHPQPVATIPAPVSTRPRATRRRCGGQGSACPRLAMDAPRAAP</sequence>
<reference evidence="6" key="1">
    <citation type="journal article" date="2019" name="Microbiol. Resour. Announc.">
        <title>Draft Genomic Sequences of Streptomyces misionensis and Streptomyces albidoflavus, bacteria applied for phytopathogen biocontrol.</title>
        <authorList>
            <person name="Pylro V."/>
            <person name="Dias A."/>
            <person name="Andreote F."/>
            <person name="Varani A."/>
            <person name="Andreote C."/>
            <person name="Bernardo E."/>
            <person name="Martins T."/>
        </authorList>
    </citation>
    <scope>NUCLEOTIDE SEQUENCE [LARGE SCALE GENOMIC DNA]</scope>
    <source>
        <strain evidence="6">66</strain>
    </source>
</reference>
<dbReference type="InterPro" id="IPR050834">
    <property type="entry name" value="Glycosyltransf_2"/>
</dbReference>
<dbReference type="PANTHER" id="PTHR43685">
    <property type="entry name" value="GLYCOSYLTRANSFERASE"/>
    <property type="match status" value="1"/>
</dbReference>
<evidence type="ECO:0000313" key="7">
    <source>
        <dbReference type="Proteomes" id="UP000320481"/>
    </source>
</evidence>
<comment type="caution">
    <text evidence="6">The sequence shown here is derived from an EMBL/GenBank/DDBJ whole genome shotgun (WGS) entry which is preliminary data.</text>
</comment>
<evidence type="ECO:0000259" key="5">
    <source>
        <dbReference type="Pfam" id="PF00535"/>
    </source>
</evidence>
<dbReference type="PANTHER" id="PTHR43685:SF5">
    <property type="entry name" value="GLYCOSYLTRANSFERASE EPSE-RELATED"/>
    <property type="match status" value="1"/>
</dbReference>
<dbReference type="Pfam" id="PF00535">
    <property type="entry name" value="Glycos_transf_2"/>
    <property type="match status" value="1"/>
</dbReference>
<feature type="region of interest" description="Disordered" evidence="4">
    <location>
        <begin position="116"/>
        <end position="166"/>
    </location>
</feature>
<dbReference type="InterPro" id="IPR001173">
    <property type="entry name" value="Glyco_trans_2-like"/>
</dbReference>
<dbReference type="Gene3D" id="3.90.550.10">
    <property type="entry name" value="Spore Coat Polysaccharide Biosynthesis Protein SpsA, Chain A"/>
    <property type="match status" value="1"/>
</dbReference>
<evidence type="ECO:0000313" key="6">
    <source>
        <dbReference type="EMBL" id="TWV47006.1"/>
    </source>
</evidence>
<evidence type="ECO:0000256" key="3">
    <source>
        <dbReference type="ARBA" id="ARBA00022679"/>
    </source>
</evidence>
<dbReference type="InterPro" id="IPR029044">
    <property type="entry name" value="Nucleotide-diphossugar_trans"/>
</dbReference>
<accession>A0A5C6JU29</accession>
<dbReference type="GO" id="GO:0016757">
    <property type="term" value="F:glycosyltransferase activity"/>
    <property type="evidence" value="ECO:0007669"/>
    <property type="project" value="UniProtKB-KW"/>
</dbReference>
<feature type="non-terminal residue" evidence="6">
    <location>
        <position position="166"/>
    </location>
</feature>
<name>A0A5C6JU29_9ACTN</name>
<gene>
    <name evidence="6" type="ORF">FRZ03_14125</name>
</gene>
<protein>
    <submittedName>
        <fullName evidence="6">Glycosyltransferase family 2 protein</fullName>
    </submittedName>
</protein>
<organism evidence="6 7">
    <name type="scientific">Streptomyces misionensis</name>
    <dbReference type="NCBI Taxonomy" id="67331"/>
    <lineage>
        <taxon>Bacteria</taxon>
        <taxon>Bacillati</taxon>
        <taxon>Actinomycetota</taxon>
        <taxon>Actinomycetes</taxon>
        <taxon>Kitasatosporales</taxon>
        <taxon>Streptomycetaceae</taxon>
        <taxon>Streptomyces</taxon>
    </lineage>
</organism>
<keyword evidence="7" id="KW-1185">Reference proteome</keyword>
<keyword evidence="2" id="KW-0328">Glycosyltransferase</keyword>
<dbReference type="SUPFAM" id="SSF53448">
    <property type="entry name" value="Nucleotide-diphospho-sugar transferases"/>
    <property type="match status" value="1"/>
</dbReference>
<feature type="domain" description="Glycosyltransferase 2-like" evidence="5">
    <location>
        <begin position="10"/>
        <end position="115"/>
    </location>
</feature>
<dbReference type="Proteomes" id="UP000320481">
    <property type="component" value="Unassembled WGS sequence"/>
</dbReference>
<proteinExistence type="inferred from homology"/>
<keyword evidence="3 6" id="KW-0808">Transferase</keyword>
<evidence type="ECO:0000256" key="1">
    <source>
        <dbReference type="ARBA" id="ARBA00006739"/>
    </source>
</evidence>
<evidence type="ECO:0000256" key="4">
    <source>
        <dbReference type="SAM" id="MobiDB-lite"/>
    </source>
</evidence>
<comment type="similarity">
    <text evidence="1">Belongs to the glycosyltransferase 2 family.</text>
</comment>